<dbReference type="InterPro" id="IPR000719">
    <property type="entry name" value="Prot_kinase_dom"/>
</dbReference>
<protein>
    <recommendedName>
        <fullName evidence="1">Protein kinase domain-containing protein</fullName>
    </recommendedName>
</protein>
<dbReference type="SUPFAM" id="SSF56112">
    <property type="entry name" value="Protein kinase-like (PK-like)"/>
    <property type="match status" value="1"/>
</dbReference>
<name>A0A059AUK6_EUCGR</name>
<dbReference type="GO" id="GO:0004672">
    <property type="term" value="F:protein kinase activity"/>
    <property type="evidence" value="ECO:0007669"/>
    <property type="project" value="InterPro"/>
</dbReference>
<dbReference type="PROSITE" id="PS50011">
    <property type="entry name" value="PROTEIN_KINASE_DOM"/>
    <property type="match status" value="1"/>
</dbReference>
<dbReference type="OMA" id="YSHIHAI"/>
<dbReference type="Gene3D" id="1.10.510.10">
    <property type="entry name" value="Transferase(Phosphotransferase) domain 1"/>
    <property type="match status" value="1"/>
</dbReference>
<dbReference type="InParanoid" id="A0A059AUK6"/>
<dbReference type="Gene3D" id="3.30.200.20">
    <property type="entry name" value="Phosphorylase Kinase, domain 1"/>
    <property type="match status" value="1"/>
</dbReference>
<sequence>MFADKFCFSDGYSGTVYRGKLDDGREVAIKWIKEREHLKDMFIAETETLRHVNHKNIIQLLGFHASGSECALVYEYMNNNSLYSHIHAIGSSTLMSWNARIKVALDVAWGIEYLHEFAGPRIVHRDIKSSNILLGENWTTKVSDFGLSVLLPKGLDESEEYPVAGTGDYADPVYLCTGRLTTKSDVYGYGIVLLELLSGYKAADVDKDGWMLDTIISRILQGKIDLSLDRNMPTEALFERIEVLTQMANLAMDCVRKRAVDRPSMSCVVDRLRMITQRLLVVCL</sequence>
<reference evidence="2" key="1">
    <citation type="submission" date="2013-07" db="EMBL/GenBank/DDBJ databases">
        <title>The genome of Eucalyptus grandis.</title>
        <authorList>
            <person name="Schmutz J."/>
            <person name="Hayes R."/>
            <person name="Myburg A."/>
            <person name="Tuskan G."/>
            <person name="Grattapaglia D."/>
            <person name="Rokhsar D.S."/>
        </authorList>
    </citation>
    <scope>NUCLEOTIDE SEQUENCE</scope>
    <source>
        <tissue evidence="2">Leaf extractions</tissue>
    </source>
</reference>
<evidence type="ECO:0000259" key="1">
    <source>
        <dbReference type="PROSITE" id="PS50011"/>
    </source>
</evidence>
<dbReference type="PIRSF" id="PIRSF000654">
    <property type="entry name" value="Integrin-linked_kinase"/>
    <property type="match status" value="1"/>
</dbReference>
<dbReference type="GO" id="GO:0005524">
    <property type="term" value="F:ATP binding"/>
    <property type="evidence" value="ECO:0007669"/>
    <property type="project" value="InterPro"/>
</dbReference>
<dbReference type="PROSITE" id="PS00108">
    <property type="entry name" value="PROTEIN_KINASE_ST"/>
    <property type="match status" value="1"/>
</dbReference>
<accession>A0A059AUK6</accession>
<dbReference type="Pfam" id="PF00069">
    <property type="entry name" value="Pkinase"/>
    <property type="match status" value="1"/>
</dbReference>
<feature type="domain" description="Protein kinase" evidence="1">
    <location>
        <begin position="2"/>
        <end position="280"/>
    </location>
</feature>
<dbReference type="EMBL" id="KK198760">
    <property type="protein sequence ID" value="KCW57652.1"/>
    <property type="molecule type" value="Genomic_DNA"/>
</dbReference>
<organism evidence="2">
    <name type="scientific">Eucalyptus grandis</name>
    <name type="common">Flooded gum</name>
    <dbReference type="NCBI Taxonomy" id="71139"/>
    <lineage>
        <taxon>Eukaryota</taxon>
        <taxon>Viridiplantae</taxon>
        <taxon>Streptophyta</taxon>
        <taxon>Embryophyta</taxon>
        <taxon>Tracheophyta</taxon>
        <taxon>Spermatophyta</taxon>
        <taxon>Magnoliopsida</taxon>
        <taxon>eudicotyledons</taxon>
        <taxon>Gunneridae</taxon>
        <taxon>Pentapetalae</taxon>
        <taxon>rosids</taxon>
        <taxon>malvids</taxon>
        <taxon>Myrtales</taxon>
        <taxon>Myrtaceae</taxon>
        <taxon>Myrtoideae</taxon>
        <taxon>Eucalypteae</taxon>
        <taxon>Eucalyptus</taxon>
    </lineage>
</organism>
<proteinExistence type="predicted"/>
<dbReference type="InterPro" id="IPR011009">
    <property type="entry name" value="Kinase-like_dom_sf"/>
</dbReference>
<dbReference type="Gramene" id="KCW57652">
    <property type="protein sequence ID" value="KCW57652"/>
    <property type="gene ID" value="EUGRSUZ_H00418"/>
</dbReference>
<dbReference type="PANTHER" id="PTHR46146">
    <property type="entry name" value="SERINE/THREONINE-PROTEIN KINASE-LIKE PROTEIN CCR4"/>
    <property type="match status" value="1"/>
</dbReference>
<dbReference type="PANTHER" id="PTHR46146:SF4">
    <property type="entry name" value="SERINE_THREONINE-PROTEIN KINASE-LIKE PROTEIN CCR4"/>
    <property type="match status" value="1"/>
</dbReference>
<dbReference type="eggNOG" id="KOG1187">
    <property type="taxonomic scope" value="Eukaryota"/>
</dbReference>
<dbReference type="InterPro" id="IPR008271">
    <property type="entry name" value="Ser/Thr_kinase_AS"/>
</dbReference>
<evidence type="ECO:0000313" key="2">
    <source>
        <dbReference type="EMBL" id="KCW57652.1"/>
    </source>
</evidence>
<dbReference type="SMART" id="SM00220">
    <property type="entry name" value="S_TKc"/>
    <property type="match status" value="1"/>
</dbReference>
<dbReference type="AlphaFoldDB" id="A0A059AUK6"/>
<gene>
    <name evidence="2" type="ORF">EUGRSUZ_H00418</name>
</gene>